<evidence type="ECO:0000256" key="1">
    <source>
        <dbReference type="ARBA" id="ARBA00001933"/>
    </source>
</evidence>
<evidence type="ECO:0000256" key="7">
    <source>
        <dbReference type="RuleBase" id="RU000382"/>
    </source>
</evidence>
<dbReference type="PANTHER" id="PTHR45677">
    <property type="entry name" value="GLUTAMATE DECARBOXYLASE-RELATED"/>
    <property type="match status" value="1"/>
</dbReference>
<dbReference type="SUPFAM" id="SSF53383">
    <property type="entry name" value="PLP-dependent transferases"/>
    <property type="match status" value="1"/>
</dbReference>
<dbReference type="GO" id="GO:0033983">
    <property type="term" value="F:diaminobutyrate decarboxylase activity"/>
    <property type="evidence" value="ECO:0007669"/>
    <property type="project" value="UniProtKB-EC"/>
</dbReference>
<dbReference type="InterPro" id="IPR015421">
    <property type="entry name" value="PyrdxlP-dep_Trfase_major"/>
</dbReference>
<feature type="modified residue" description="N6-(pyridoxal phosphate)lysine" evidence="6">
    <location>
        <position position="314"/>
    </location>
</feature>
<evidence type="ECO:0000256" key="3">
    <source>
        <dbReference type="ARBA" id="ARBA00022793"/>
    </source>
</evidence>
<dbReference type="Gene3D" id="3.40.640.10">
    <property type="entry name" value="Type I PLP-dependent aspartate aminotransferase-like (Major domain)"/>
    <property type="match status" value="1"/>
</dbReference>
<keyword evidence="4 6" id="KW-0663">Pyridoxal phosphate</keyword>
<evidence type="ECO:0000313" key="8">
    <source>
        <dbReference type="EMBL" id="QDT32682.1"/>
    </source>
</evidence>
<dbReference type="GO" id="GO:0030170">
    <property type="term" value="F:pyridoxal phosphate binding"/>
    <property type="evidence" value="ECO:0007669"/>
    <property type="project" value="InterPro"/>
</dbReference>
<dbReference type="InterPro" id="IPR002129">
    <property type="entry name" value="PyrdxlP-dep_de-COase"/>
</dbReference>
<evidence type="ECO:0000256" key="5">
    <source>
        <dbReference type="ARBA" id="ARBA00023239"/>
    </source>
</evidence>
<reference evidence="8 9" key="1">
    <citation type="submission" date="2019-02" db="EMBL/GenBank/DDBJ databases">
        <title>Deep-cultivation of Planctomycetes and their phenomic and genomic characterization uncovers novel biology.</title>
        <authorList>
            <person name="Wiegand S."/>
            <person name="Jogler M."/>
            <person name="Boedeker C."/>
            <person name="Pinto D."/>
            <person name="Vollmers J."/>
            <person name="Rivas-Marin E."/>
            <person name="Kohn T."/>
            <person name="Peeters S.H."/>
            <person name="Heuer A."/>
            <person name="Rast P."/>
            <person name="Oberbeckmann S."/>
            <person name="Bunk B."/>
            <person name="Jeske O."/>
            <person name="Meyerdierks A."/>
            <person name="Storesund J.E."/>
            <person name="Kallscheuer N."/>
            <person name="Luecker S."/>
            <person name="Lage O.M."/>
            <person name="Pohl T."/>
            <person name="Merkel B.J."/>
            <person name="Hornburger P."/>
            <person name="Mueller R.-W."/>
            <person name="Bruemmer F."/>
            <person name="Labrenz M."/>
            <person name="Spormann A.M."/>
            <person name="Op den Camp H."/>
            <person name="Overmann J."/>
            <person name="Amann R."/>
            <person name="Jetten M.S.M."/>
            <person name="Mascher T."/>
            <person name="Medema M.H."/>
            <person name="Devos D.P."/>
            <person name="Kaster A.-K."/>
            <person name="Ovreas L."/>
            <person name="Rohde M."/>
            <person name="Galperin M.Y."/>
            <person name="Jogler C."/>
        </authorList>
    </citation>
    <scope>NUCLEOTIDE SEQUENCE [LARGE SCALE GENOMIC DNA]</scope>
    <source>
        <strain evidence="8 9">Mal48</strain>
    </source>
</reference>
<organism evidence="8 9">
    <name type="scientific">Thalassoglobus polymorphus</name>
    <dbReference type="NCBI Taxonomy" id="2527994"/>
    <lineage>
        <taxon>Bacteria</taxon>
        <taxon>Pseudomonadati</taxon>
        <taxon>Planctomycetota</taxon>
        <taxon>Planctomycetia</taxon>
        <taxon>Planctomycetales</taxon>
        <taxon>Planctomycetaceae</taxon>
        <taxon>Thalassoglobus</taxon>
    </lineage>
</organism>
<dbReference type="AlphaFoldDB" id="A0A517QM12"/>
<proteinExistence type="inferred from homology"/>
<dbReference type="RefSeq" id="WP_145198116.1">
    <property type="nucleotide sequence ID" value="NZ_CP036267.1"/>
</dbReference>
<name>A0A517QM12_9PLAN</name>
<comment type="similarity">
    <text evidence="2 7">Belongs to the group II decarboxylase family.</text>
</comment>
<keyword evidence="3" id="KW-0210">Decarboxylase</keyword>
<dbReference type="EC" id="4.1.1.86" evidence="8"/>
<dbReference type="PANTHER" id="PTHR45677:SF8">
    <property type="entry name" value="CYSTEINE SULFINIC ACID DECARBOXYLASE"/>
    <property type="match status" value="1"/>
</dbReference>
<accession>A0A517QM12</accession>
<dbReference type="GO" id="GO:0005737">
    <property type="term" value="C:cytoplasm"/>
    <property type="evidence" value="ECO:0007669"/>
    <property type="project" value="TreeGrafter"/>
</dbReference>
<dbReference type="KEGG" id="tpol:Mal48_19290"/>
<dbReference type="InterPro" id="IPR015424">
    <property type="entry name" value="PyrdxlP-dep_Trfase"/>
</dbReference>
<evidence type="ECO:0000256" key="2">
    <source>
        <dbReference type="ARBA" id="ARBA00009533"/>
    </source>
</evidence>
<evidence type="ECO:0000256" key="6">
    <source>
        <dbReference type="PIRSR" id="PIRSR602129-50"/>
    </source>
</evidence>
<keyword evidence="5 7" id="KW-0456">Lyase</keyword>
<dbReference type="EMBL" id="CP036267">
    <property type="protein sequence ID" value="QDT32682.1"/>
    <property type="molecule type" value="Genomic_DNA"/>
</dbReference>
<dbReference type="OrthoDB" id="9803665at2"/>
<evidence type="ECO:0000313" key="9">
    <source>
        <dbReference type="Proteomes" id="UP000315724"/>
    </source>
</evidence>
<sequence>MPTDSLNTARQRIQAAYSPEVFQSLGESLISRLGVHLGELQQRGQSVLNWNLPEENLSVARECLQRSKTSDDLLNRFQDLIETAIERGHNLHHPRYIGHQVPASVPLAGLFDALGSITNQVMAIYEMGPWATSVEKALIERWGEVIGLAPGTFAGLVTHGGSLANLTALLTARNISLKNSWTQGVQNANLPVLVANADSHYCVTRSAGILGLGTEQVIKVRLDHRRRMDATALDETLTQLRKRNTPIVAVSASACATLIGAFDPLQEIADVCERHGVWMHVDAAHGGAVSMSKKHAHLIDGITRADSFICDAHKTLFVPALCAFVFYRDKQHRFETFQQDAPYLFDPSAPGMADVDGGMMTIECTKRAATYGLWGVWSMLGQQIFEDLIDVTFATTQLLYQKLRAEKDFEPLHEPECNIQVFRYLPDEKYGLDSKAICELNRQIRRTLMESGEFYLVQTNLDGIGTLRTTVMNPLTNEEDLDQLFSSIRRTAEEILSQ</sequence>
<keyword evidence="9" id="KW-1185">Reference proteome</keyword>
<dbReference type="Proteomes" id="UP000315724">
    <property type="component" value="Chromosome"/>
</dbReference>
<protein>
    <submittedName>
        <fullName evidence="8">L-2,4-diaminobutyrate decarboxylase</fullName>
        <ecNumber evidence="8">4.1.1.86</ecNumber>
    </submittedName>
</protein>
<comment type="cofactor">
    <cofactor evidence="1 6 7">
        <name>pyridoxal 5'-phosphate</name>
        <dbReference type="ChEBI" id="CHEBI:597326"/>
    </cofactor>
</comment>
<dbReference type="Pfam" id="PF00282">
    <property type="entry name" value="Pyridoxal_deC"/>
    <property type="match status" value="1"/>
</dbReference>
<gene>
    <name evidence="8" type="primary">ddc_1</name>
    <name evidence="8" type="ORF">Mal48_19290</name>
</gene>
<dbReference type="GO" id="GO:0019752">
    <property type="term" value="P:carboxylic acid metabolic process"/>
    <property type="evidence" value="ECO:0007669"/>
    <property type="project" value="InterPro"/>
</dbReference>
<dbReference type="Gene3D" id="3.90.1150.170">
    <property type="match status" value="1"/>
</dbReference>
<evidence type="ECO:0000256" key="4">
    <source>
        <dbReference type="ARBA" id="ARBA00022898"/>
    </source>
</evidence>